<feature type="region of interest" description="Disordered" evidence="9">
    <location>
        <begin position="924"/>
        <end position="981"/>
    </location>
</feature>
<dbReference type="InterPro" id="IPR025258">
    <property type="entry name" value="RH_dom"/>
</dbReference>
<feature type="compositionally biased region" description="Polar residues" evidence="9">
    <location>
        <begin position="950"/>
        <end position="960"/>
    </location>
</feature>
<evidence type="ECO:0000256" key="9">
    <source>
        <dbReference type="SAM" id="MobiDB-lite"/>
    </source>
</evidence>
<evidence type="ECO:0000313" key="12">
    <source>
        <dbReference type="Proteomes" id="UP000054560"/>
    </source>
</evidence>
<evidence type="ECO:0000256" key="2">
    <source>
        <dbReference type="ARBA" id="ARBA00022553"/>
    </source>
</evidence>
<comment type="subcellular location">
    <subcellularLocation>
        <location evidence="1">Late endosome</location>
    </subcellularLocation>
</comment>
<evidence type="ECO:0000256" key="4">
    <source>
        <dbReference type="ARBA" id="ARBA00022737"/>
    </source>
</evidence>
<dbReference type="GeneID" id="25909650"/>
<feature type="compositionally biased region" description="Pro residues" evidence="9">
    <location>
        <begin position="597"/>
        <end position="606"/>
    </location>
</feature>
<dbReference type="Pfam" id="PF02759">
    <property type="entry name" value="RUN"/>
    <property type="match status" value="1"/>
</dbReference>
<dbReference type="PANTHER" id="PTHR12326:SF12">
    <property type="entry name" value="PLECKSTRIN HOMOLOGY AND RUN DOMAIN CONTAINING M1"/>
    <property type="match status" value="1"/>
</dbReference>
<feature type="region of interest" description="Disordered" evidence="9">
    <location>
        <begin position="457"/>
        <end position="558"/>
    </location>
</feature>
<keyword evidence="12" id="KW-1185">Reference proteome</keyword>
<feature type="region of interest" description="Disordered" evidence="9">
    <location>
        <begin position="1021"/>
        <end position="1059"/>
    </location>
</feature>
<feature type="region of interest" description="Disordered" evidence="9">
    <location>
        <begin position="1169"/>
        <end position="1216"/>
    </location>
</feature>
<keyword evidence="4" id="KW-0677">Repeat</keyword>
<dbReference type="InterPro" id="IPR051366">
    <property type="entry name" value="DEF8"/>
</dbReference>
<keyword evidence="3" id="KW-0479">Metal-binding</keyword>
<keyword evidence="2" id="KW-0597">Phosphoprotein</keyword>
<keyword evidence="8" id="KW-0072">Autophagy</keyword>
<evidence type="ECO:0000256" key="6">
    <source>
        <dbReference type="ARBA" id="ARBA00022771"/>
    </source>
</evidence>
<proteinExistence type="predicted"/>
<dbReference type="eggNOG" id="KOG1829">
    <property type="taxonomic scope" value="Eukaryota"/>
</dbReference>
<dbReference type="PANTHER" id="PTHR12326">
    <property type="entry name" value="PLECKSTRIN HOMOLOGY DOMAIN CONTAINING PROTEIN"/>
    <property type="match status" value="1"/>
</dbReference>
<name>A0A0L0FNM2_9EUKA</name>
<dbReference type="EMBL" id="KQ242492">
    <property type="protein sequence ID" value="KNC78422.1"/>
    <property type="molecule type" value="Genomic_DNA"/>
</dbReference>
<dbReference type="Proteomes" id="UP000054560">
    <property type="component" value="Unassembled WGS sequence"/>
</dbReference>
<dbReference type="CDD" id="cd17671">
    <property type="entry name" value="RUN"/>
    <property type="match status" value="1"/>
</dbReference>
<accession>A0A0L0FNM2</accession>
<dbReference type="GO" id="GO:0005770">
    <property type="term" value="C:late endosome"/>
    <property type="evidence" value="ECO:0007669"/>
    <property type="project" value="UniProtKB-SubCell"/>
</dbReference>
<feature type="compositionally biased region" description="Polar residues" evidence="9">
    <location>
        <begin position="1021"/>
        <end position="1036"/>
    </location>
</feature>
<dbReference type="GO" id="GO:0008270">
    <property type="term" value="F:zinc ion binding"/>
    <property type="evidence" value="ECO:0007669"/>
    <property type="project" value="UniProtKB-KW"/>
</dbReference>
<keyword evidence="5" id="KW-0967">Endosome</keyword>
<dbReference type="STRING" id="667725.A0A0L0FNM2"/>
<feature type="region of interest" description="Disordered" evidence="9">
    <location>
        <begin position="1108"/>
        <end position="1134"/>
    </location>
</feature>
<gene>
    <name evidence="11" type="ORF">SARC_09146</name>
</gene>
<feature type="compositionally biased region" description="Low complexity" evidence="9">
    <location>
        <begin position="636"/>
        <end position="656"/>
    </location>
</feature>
<dbReference type="SMART" id="SM01175">
    <property type="entry name" value="DUF4206"/>
    <property type="match status" value="1"/>
</dbReference>
<evidence type="ECO:0000256" key="7">
    <source>
        <dbReference type="ARBA" id="ARBA00022833"/>
    </source>
</evidence>
<organism evidence="11 12">
    <name type="scientific">Sphaeroforma arctica JP610</name>
    <dbReference type="NCBI Taxonomy" id="667725"/>
    <lineage>
        <taxon>Eukaryota</taxon>
        <taxon>Ichthyosporea</taxon>
        <taxon>Ichthyophonida</taxon>
        <taxon>Sphaeroforma</taxon>
    </lineage>
</organism>
<reference evidence="11 12" key="1">
    <citation type="submission" date="2011-02" db="EMBL/GenBank/DDBJ databases">
        <title>The Genome Sequence of Sphaeroforma arctica JP610.</title>
        <authorList>
            <consortium name="The Broad Institute Genome Sequencing Platform"/>
            <person name="Russ C."/>
            <person name="Cuomo C."/>
            <person name="Young S.K."/>
            <person name="Zeng Q."/>
            <person name="Gargeya S."/>
            <person name="Alvarado L."/>
            <person name="Berlin A."/>
            <person name="Chapman S.B."/>
            <person name="Chen Z."/>
            <person name="Freedman E."/>
            <person name="Gellesch M."/>
            <person name="Goldberg J."/>
            <person name="Griggs A."/>
            <person name="Gujja S."/>
            <person name="Heilman E."/>
            <person name="Heiman D."/>
            <person name="Howarth C."/>
            <person name="Mehta T."/>
            <person name="Neiman D."/>
            <person name="Pearson M."/>
            <person name="Roberts A."/>
            <person name="Saif S."/>
            <person name="Shea T."/>
            <person name="Shenoy N."/>
            <person name="Sisk P."/>
            <person name="Stolte C."/>
            <person name="Sykes S."/>
            <person name="White J."/>
            <person name="Yandava C."/>
            <person name="Burger G."/>
            <person name="Gray M.W."/>
            <person name="Holland P.W.H."/>
            <person name="King N."/>
            <person name="Lang F.B.F."/>
            <person name="Roger A.J."/>
            <person name="Ruiz-Trillo I."/>
            <person name="Haas B."/>
            <person name="Nusbaum C."/>
            <person name="Birren B."/>
        </authorList>
    </citation>
    <scope>NUCLEOTIDE SEQUENCE [LARGE SCALE GENOMIC DNA]</scope>
    <source>
        <strain evidence="11 12">JP610</strain>
    </source>
</reference>
<keyword evidence="6" id="KW-0863">Zinc-finger</keyword>
<keyword evidence="7" id="KW-0862">Zinc</keyword>
<dbReference type="Gene3D" id="1.20.58.900">
    <property type="match status" value="1"/>
</dbReference>
<feature type="region of interest" description="Disordered" evidence="9">
    <location>
        <begin position="634"/>
        <end position="677"/>
    </location>
</feature>
<sequence>MDNAHLCAANVAVKQALIKRLQGVLRRILENARQQQAAGGATAAEVPALTPRDVLDLCDCVQHILSHGMKKPLVKDIAKLFKRKTMPNDTCAEEIEDFWPVVEAVSSAHPNYAQFLARVVSLASDKSERGLMWIKQSVSQRVLATHVMFVAKKGPLSHLPRYYHPWALMRDAPAVEAVLSSIAQLERPLGVHIAADNTQSAPHSGVSAVADPKTSANGVTVCNDVNGLVDEVVSSDEPSDVLSSTPHSDMALPRGSIGGLVERDVVVMFDMTPADTQALVTRCASPSIANSHQVSKQHQDSPSDRKWIGSQDPFINVTTVHPDQSQAATCSRPIDVASQTGVSSGAECSKKTLPLEQTDISDAMVDSHMSGNGMHTAAVADVSCRERDRECSARDGLSPPMDRDWFNGSDCLVDELSHHGGLLGGDANNHSPTFAHVPTGFTDAESNKKLEAVLGTDLLDPSPNHQPIGASRKFKGKRRGGRVIKELQNGTVDDTHSADGSRRRVQNNRSEKTKGKKSVPPTAAGSVPTSRDTTPLDTPPTNPHQPPNPSYESATTPLDKHAQTHPTFATATADTYTQHAPTPQAVFIVLRDGAVTPPSPDAPPGPLGAVADAAPDVPPSLALDDEGIELQQTSAVSTPSIPSSMPSIPSSTPSVPAVVLRSPSSASNDPLQRSNANLNSSSVVDTLLEEHNGEHCDVATMDDDGTISDKMSMGDNNTFAETGTVSDIGCVVNATPATVAECFGVQAQLLHSTMHTPANQLKPKSVSNSGTPVVSDSECQLSIDIPQGIDGNAGEAMMKPSTEFPSASSYSWSGAEIISELHNDSVDGHGDNVTDANGSYPNQSPSVYTVETQKTNMSPSFDTVVNGSADDPDCPVAVARESTVEIHTSSVKNVQKMAKTIRTEPPPALISAENDSLESADYFPTEVEENDKPTEVEANDNSTEVEENDNSTAVEANHTSTEGERDSAAHQSSTDNAMCADDHMSSSLDVHNMRKAQVLFAGGEMSCIGSEVQKGAIHQAAYNSSSTSRQHLTTTGDRPAIETRSSTEHTTNTSESIEIPIKTTATSAVINTDPSPTQATSAPVETLTSAFMEATIHTPERHAFTPTPAQMQQHALATLSPPPQPKRPRTASDLQQMHAETNTLRTVCSDTDYEVKVNDHAMSKFRTRWNRHPPMLSPPHVQSQTLKTTSHTNSAADGNTADGSTGNSTSDCAHHSDREDLDAEILYHQTADSNSAARVEATAQPFVSLGPSLGDVGMEAGVGDFPVDAATVDGSAVGVVGLDEVIQSLRATAQNSTNGTSMQNARIRKWGTPPAGDTTHTTPHTTDAAEHARRLSQLYGRQSDTVAPESAESVDGVGVENELAMAMQDLLTADMPIRKPYEIIHTDGELVGDVYGDREVNCHCEASEDVCICCAVEDSATSSPASVHSLVTATDTTISDAHVTLGPPMDCTHGISTAESAVQDTQVSVVAPSRTTVNHSVQSFVDEIGASHMIDTDVHEIVVGSCLSPEVLSLQRSPNSALSSGGTTSPMNNSNDRISPMRQAVMSSEPLVHKRPSRWRTPPDYVCTGCLRMRVTFKYGFRFCNHDGRFHCRGCHTNHAVIIPGRVVREWDFTPRPVCDRCRALITSARSDPIYNLRTINSDLYQRVPELVTVEVLRVKLGHLVQYLRLCRLGEPFMGRLQNTYLADNPMICSMNDLYDISSGEMTLYLWNLVSIFRQHVITCEFCSARGHVCDTCRSGDTIFPFDTHNTHQCEQCGSLHHIKCYIQGSDCVRCIRLGQQT</sequence>
<evidence type="ECO:0000259" key="10">
    <source>
        <dbReference type="PROSITE" id="PS50826"/>
    </source>
</evidence>
<dbReference type="RefSeq" id="XP_014152324.1">
    <property type="nucleotide sequence ID" value="XM_014296849.1"/>
</dbReference>
<dbReference type="InterPro" id="IPR037213">
    <property type="entry name" value="Run_dom_sf"/>
</dbReference>
<feature type="compositionally biased region" description="Polar residues" evidence="9">
    <location>
        <begin position="1180"/>
        <end position="1211"/>
    </location>
</feature>
<feature type="region of interest" description="Disordered" evidence="9">
    <location>
        <begin position="594"/>
        <end position="614"/>
    </location>
</feature>
<feature type="domain" description="RUN" evidence="10">
    <location>
        <begin position="48"/>
        <end position="198"/>
    </location>
</feature>
<feature type="compositionally biased region" description="Pro residues" evidence="9">
    <location>
        <begin position="537"/>
        <end position="549"/>
    </location>
</feature>
<dbReference type="InterPro" id="IPR004012">
    <property type="entry name" value="Run_dom"/>
</dbReference>
<dbReference type="GO" id="GO:0006914">
    <property type="term" value="P:autophagy"/>
    <property type="evidence" value="ECO:0007669"/>
    <property type="project" value="UniProtKB-KW"/>
</dbReference>
<evidence type="ECO:0000256" key="1">
    <source>
        <dbReference type="ARBA" id="ARBA00004603"/>
    </source>
</evidence>
<feature type="compositionally biased region" description="Basic and acidic residues" evidence="9">
    <location>
        <begin position="493"/>
        <end position="502"/>
    </location>
</feature>
<dbReference type="Pfam" id="PF13901">
    <property type="entry name" value="RH_dom"/>
    <property type="match status" value="1"/>
</dbReference>
<feature type="compositionally biased region" description="Polar residues" evidence="9">
    <location>
        <begin position="662"/>
        <end position="677"/>
    </location>
</feature>
<evidence type="ECO:0000256" key="3">
    <source>
        <dbReference type="ARBA" id="ARBA00022723"/>
    </source>
</evidence>
<dbReference type="SUPFAM" id="SSF140741">
    <property type="entry name" value="RUN domain-like"/>
    <property type="match status" value="1"/>
</dbReference>
<dbReference type="OrthoDB" id="1918044at2759"/>
<feature type="compositionally biased region" description="Low complexity" evidence="9">
    <location>
        <begin position="1048"/>
        <end position="1058"/>
    </location>
</feature>
<evidence type="ECO:0000256" key="5">
    <source>
        <dbReference type="ARBA" id="ARBA00022753"/>
    </source>
</evidence>
<feature type="compositionally biased region" description="Basic residues" evidence="9">
    <location>
        <begin position="472"/>
        <end position="482"/>
    </location>
</feature>
<evidence type="ECO:0000256" key="8">
    <source>
        <dbReference type="ARBA" id="ARBA00023006"/>
    </source>
</evidence>
<evidence type="ECO:0000313" key="11">
    <source>
        <dbReference type="EMBL" id="KNC78422.1"/>
    </source>
</evidence>
<protein>
    <recommendedName>
        <fullName evidence="10">RUN domain-containing protein</fullName>
    </recommendedName>
</protein>
<dbReference type="PROSITE" id="PS50826">
    <property type="entry name" value="RUN"/>
    <property type="match status" value="1"/>
</dbReference>